<feature type="transmembrane region" description="Helical" evidence="4">
    <location>
        <begin position="110"/>
        <end position="126"/>
    </location>
</feature>
<evidence type="ECO:0000259" key="5">
    <source>
        <dbReference type="Pfam" id="PF02518"/>
    </source>
</evidence>
<proteinExistence type="predicted"/>
<evidence type="ECO:0000256" key="2">
    <source>
        <dbReference type="ARBA" id="ARBA00022777"/>
    </source>
</evidence>
<feature type="transmembrane region" description="Helical" evidence="4">
    <location>
        <begin position="21"/>
        <end position="42"/>
    </location>
</feature>
<reference evidence="9" key="2">
    <citation type="submission" date="2019-12" db="EMBL/GenBank/DDBJ databases">
        <title>Complete and draft genome sequences of new strains and members of some known species of the genus Rathayibacter isolated from plants.</title>
        <authorList>
            <person name="Tarlachkov S.V."/>
            <person name="Starodumova I.P."/>
            <person name="Dorofeeva L.V."/>
            <person name="Prisyazhnaya N.V."/>
            <person name="Leyn S."/>
            <person name="Zlamal J."/>
            <person name="Elan M."/>
            <person name="Osterman A.L."/>
            <person name="Nadler S."/>
            <person name="Subbotin S.A."/>
            <person name="Evtushenko L.I."/>
        </authorList>
    </citation>
    <scope>NUCLEOTIDE SEQUENCE [LARGE SCALE GENOMIC DNA]</scope>
    <source>
        <strain evidence="9">VKM Ac-2761</strain>
    </source>
</reference>
<dbReference type="GO" id="GO:0016301">
    <property type="term" value="F:kinase activity"/>
    <property type="evidence" value="ECO:0007669"/>
    <property type="project" value="UniProtKB-KW"/>
</dbReference>
<evidence type="ECO:0000256" key="4">
    <source>
        <dbReference type="SAM" id="Phobius"/>
    </source>
</evidence>
<dbReference type="KEGG" id="rte:GSU10_10575"/>
<dbReference type="PATRIC" id="fig|1671680.3.peg.2197"/>
<dbReference type="SUPFAM" id="SSF55874">
    <property type="entry name" value="ATPase domain of HSP90 chaperone/DNA topoisomerase II/histidine kinase"/>
    <property type="match status" value="1"/>
</dbReference>
<dbReference type="Proteomes" id="UP000076717">
    <property type="component" value="Unassembled WGS sequence"/>
</dbReference>
<dbReference type="OrthoDB" id="144293at2"/>
<dbReference type="AlphaFoldDB" id="A0A162FNF3"/>
<keyword evidence="7" id="KW-0067">ATP-binding</keyword>
<dbReference type="GO" id="GO:0000160">
    <property type="term" value="P:phosphorelay signal transduction system"/>
    <property type="evidence" value="ECO:0007669"/>
    <property type="project" value="UniProtKB-KW"/>
</dbReference>
<dbReference type="InterPro" id="IPR003594">
    <property type="entry name" value="HATPase_dom"/>
</dbReference>
<dbReference type="GO" id="GO:0005524">
    <property type="term" value="F:ATP binding"/>
    <property type="evidence" value="ECO:0007669"/>
    <property type="project" value="UniProtKB-KW"/>
</dbReference>
<feature type="domain" description="Histidine kinase/HSP90-like ATPase" evidence="5">
    <location>
        <begin position="311"/>
        <end position="394"/>
    </location>
</feature>
<protein>
    <submittedName>
        <fullName evidence="7">ATP-binding protein</fullName>
    </submittedName>
</protein>
<dbReference type="Pfam" id="PF02518">
    <property type="entry name" value="HATPase_c"/>
    <property type="match status" value="1"/>
</dbReference>
<reference evidence="7" key="3">
    <citation type="submission" date="2019-12" db="EMBL/GenBank/DDBJ databases">
        <title>Complete and Draft Genome Sequences of New Strains and Members of Some Known Species of the Genus Rathayibacter isolated from Plants.</title>
        <authorList>
            <person name="Tarlachkov S.V."/>
            <person name="Starodumova I.P."/>
            <person name="Dorofeeva L.V."/>
            <person name="Prisyazhnaya N.V."/>
            <person name="Leyn S.A."/>
            <person name="Zlamal J.E."/>
            <person name="Elane M.L."/>
            <person name="Osterman A.L."/>
            <person name="Nadler S.A."/>
            <person name="Subbotin S.A."/>
            <person name="Evtushenko L.I."/>
        </authorList>
    </citation>
    <scope>NUCLEOTIDE SEQUENCE</scope>
    <source>
        <strain evidence="7">VKM Ac-2761</strain>
    </source>
</reference>
<dbReference type="PANTHER" id="PTHR24421">
    <property type="entry name" value="NITRATE/NITRITE SENSOR PROTEIN NARX-RELATED"/>
    <property type="match status" value="1"/>
</dbReference>
<reference evidence="6 8" key="1">
    <citation type="submission" date="2015-08" db="EMBL/GenBank/DDBJ databases">
        <title>Draft Genome Sequence of Rathayibacter sp. Strain VKM Ac-2596 Isolated from Leaf Gall Induced by Plant-Parasitic Nematodes.</title>
        <authorList>
            <person name="Vasilenko O.V."/>
            <person name="Starodumova I.P."/>
            <person name="Tarlachkov S.V."/>
            <person name="Dorofeeva L.V."/>
            <person name="Evtushenko L.I."/>
        </authorList>
    </citation>
    <scope>NUCLEOTIDE SEQUENCE [LARGE SCALE GENOMIC DNA]</scope>
    <source>
        <strain evidence="6 8">VKM Ac-2596</strain>
    </source>
</reference>
<keyword evidence="4" id="KW-1133">Transmembrane helix</keyword>
<dbReference type="EMBL" id="LIIN01000070">
    <property type="protein sequence ID" value="KZX20825.1"/>
    <property type="molecule type" value="Genomic_DNA"/>
</dbReference>
<keyword evidence="3" id="KW-0902">Two-component regulatory system</keyword>
<evidence type="ECO:0000256" key="1">
    <source>
        <dbReference type="ARBA" id="ARBA00022679"/>
    </source>
</evidence>
<feature type="transmembrane region" description="Helical" evidence="4">
    <location>
        <begin position="160"/>
        <end position="180"/>
    </location>
</feature>
<dbReference type="RefSeq" id="WP_068211637.1">
    <property type="nucleotide sequence ID" value="NZ_CP047186.1"/>
</dbReference>
<dbReference type="Proteomes" id="UP000465031">
    <property type="component" value="Chromosome"/>
</dbReference>
<sequence>MAGAEGASARTHAGRERIDRIISTVVSFFGFGFGLQTVPPILAQLPLLRPEIAWPVLVLVFGALSGAVLTAVLRRGSRITAVLVAVGVLVALLTWPAAVEPGSAPRETPWIWYLLTIGTAFCTIAAPLRIAIAYVSLTTVLFGTLRVLPSGGGAEPTRAVLDAAYVGIVGFVMLVLITVLRQSADSVDRARSTATRQYEAAMRQHAGEVERVEVDALVHDNVLATLLAASSAESPAERALVSTMAQRTLAVLLPEREPETPDGFVAVEMLERQLAYAASTFEAACTVEVAPGLDPRRAALPRTIAEALLGATWQALTNSAQHAGPSESVRRSVHGRLDEGVVEIVIEDDGRGFRLSEVPRERLGIRLSILERVHNARGSARVDSAPGEGTRVVLGWRRDGEAGQR</sequence>
<evidence type="ECO:0000313" key="8">
    <source>
        <dbReference type="Proteomes" id="UP000076717"/>
    </source>
</evidence>
<name>A0A162FNF3_9MICO</name>
<feature type="transmembrane region" description="Helical" evidence="4">
    <location>
        <begin position="54"/>
        <end position="73"/>
    </location>
</feature>
<keyword evidence="4" id="KW-0472">Membrane</keyword>
<dbReference type="Gene3D" id="3.30.565.10">
    <property type="entry name" value="Histidine kinase-like ATPase, C-terminal domain"/>
    <property type="match status" value="1"/>
</dbReference>
<evidence type="ECO:0000256" key="3">
    <source>
        <dbReference type="ARBA" id="ARBA00023012"/>
    </source>
</evidence>
<feature type="transmembrane region" description="Helical" evidence="4">
    <location>
        <begin position="131"/>
        <end position="148"/>
    </location>
</feature>
<keyword evidence="2" id="KW-0418">Kinase</keyword>
<dbReference type="EMBL" id="CP047186">
    <property type="protein sequence ID" value="QHC56030.1"/>
    <property type="molecule type" value="Genomic_DNA"/>
</dbReference>
<evidence type="ECO:0000313" key="9">
    <source>
        <dbReference type="Proteomes" id="UP000465031"/>
    </source>
</evidence>
<dbReference type="PANTHER" id="PTHR24421:SF61">
    <property type="entry name" value="OXYGEN SENSOR HISTIDINE KINASE NREB"/>
    <property type="match status" value="1"/>
</dbReference>
<accession>A0A162FNF3</accession>
<keyword evidence="7" id="KW-0547">Nucleotide-binding</keyword>
<gene>
    <name evidence="6" type="ORF">ACH61_02062</name>
    <name evidence="7" type="ORF">GSU10_10575</name>
</gene>
<dbReference type="InterPro" id="IPR050482">
    <property type="entry name" value="Sensor_HK_TwoCompSys"/>
</dbReference>
<feature type="transmembrane region" description="Helical" evidence="4">
    <location>
        <begin position="80"/>
        <end position="98"/>
    </location>
</feature>
<evidence type="ECO:0000313" key="7">
    <source>
        <dbReference type="EMBL" id="QHC56030.1"/>
    </source>
</evidence>
<evidence type="ECO:0000313" key="6">
    <source>
        <dbReference type="EMBL" id="KZX20825.1"/>
    </source>
</evidence>
<keyword evidence="8" id="KW-1185">Reference proteome</keyword>
<organism evidence="6 8">
    <name type="scientific">Rathayibacter tanaceti</name>
    <dbReference type="NCBI Taxonomy" id="1671680"/>
    <lineage>
        <taxon>Bacteria</taxon>
        <taxon>Bacillati</taxon>
        <taxon>Actinomycetota</taxon>
        <taxon>Actinomycetes</taxon>
        <taxon>Micrococcales</taxon>
        <taxon>Microbacteriaceae</taxon>
        <taxon>Rathayibacter</taxon>
    </lineage>
</organism>
<keyword evidence="1" id="KW-0808">Transferase</keyword>
<dbReference type="InterPro" id="IPR036890">
    <property type="entry name" value="HATPase_C_sf"/>
</dbReference>
<keyword evidence="4" id="KW-0812">Transmembrane</keyword>